<evidence type="ECO:0000256" key="1">
    <source>
        <dbReference type="SAM" id="MobiDB-lite"/>
    </source>
</evidence>
<dbReference type="Proteomes" id="UP001596442">
    <property type="component" value="Unassembled WGS sequence"/>
</dbReference>
<evidence type="ECO:0000313" key="6">
    <source>
        <dbReference type="Proteomes" id="UP001596442"/>
    </source>
</evidence>
<dbReference type="InterPro" id="IPR058775">
    <property type="entry name" value="DUF8054_M"/>
</dbReference>
<dbReference type="EMBL" id="JBHSWW010000041">
    <property type="protein sequence ID" value="MFC6752792.1"/>
    <property type="molecule type" value="Genomic_DNA"/>
</dbReference>
<protein>
    <recommendedName>
        <fullName evidence="7">Halobacterial output domain-containing protein</fullName>
    </recommendedName>
</protein>
<keyword evidence="6" id="KW-1185">Reference proteome</keyword>
<evidence type="ECO:0000313" key="5">
    <source>
        <dbReference type="EMBL" id="MFC6752792.1"/>
    </source>
</evidence>
<proteinExistence type="predicted"/>
<reference evidence="5 6" key="1">
    <citation type="journal article" date="2019" name="Int. J. Syst. Evol. Microbiol.">
        <title>The Global Catalogue of Microorganisms (GCM) 10K type strain sequencing project: providing services to taxonomists for standard genome sequencing and annotation.</title>
        <authorList>
            <consortium name="The Broad Institute Genomics Platform"/>
            <consortium name="The Broad Institute Genome Sequencing Center for Infectious Disease"/>
            <person name="Wu L."/>
            <person name="Ma J."/>
        </authorList>
    </citation>
    <scope>NUCLEOTIDE SEQUENCE [LARGE SCALE GENOMIC DNA]</scope>
    <source>
        <strain evidence="5 6">CGMCC 1.3239</strain>
    </source>
</reference>
<evidence type="ECO:0000259" key="4">
    <source>
        <dbReference type="Pfam" id="PF26238"/>
    </source>
</evidence>
<comment type="caution">
    <text evidence="5">The sequence shown here is derived from an EMBL/GenBank/DDBJ whole genome shotgun (WGS) entry which is preliminary data.</text>
</comment>
<evidence type="ECO:0000259" key="2">
    <source>
        <dbReference type="Pfam" id="PF26236"/>
    </source>
</evidence>
<evidence type="ECO:0008006" key="7">
    <source>
        <dbReference type="Google" id="ProtNLM"/>
    </source>
</evidence>
<evidence type="ECO:0000259" key="3">
    <source>
        <dbReference type="Pfam" id="PF26237"/>
    </source>
</evidence>
<dbReference type="RefSeq" id="WP_379779815.1">
    <property type="nucleotide sequence ID" value="NZ_JBHSWW010000041.1"/>
</dbReference>
<dbReference type="InterPro" id="IPR058675">
    <property type="entry name" value="DUF8054_C"/>
</dbReference>
<feature type="region of interest" description="Disordered" evidence="1">
    <location>
        <begin position="88"/>
        <end position="167"/>
    </location>
</feature>
<feature type="domain" description="DUF8054" evidence="2">
    <location>
        <begin position="9"/>
        <end position="88"/>
    </location>
</feature>
<dbReference type="Pfam" id="PF26237">
    <property type="entry name" value="DUF8054_C"/>
    <property type="match status" value="1"/>
</dbReference>
<feature type="domain" description="DUF8054" evidence="3">
    <location>
        <begin position="302"/>
        <end position="340"/>
    </location>
</feature>
<dbReference type="InterPro" id="IPR058674">
    <property type="entry name" value="DUF8054_N"/>
</dbReference>
<name>A0ABD5S9U4_9EURY</name>
<dbReference type="Pfam" id="PF26238">
    <property type="entry name" value="DUF8054_M"/>
    <property type="match status" value="1"/>
</dbReference>
<accession>A0ABD5S9U4</accession>
<sequence>MRSRDEPFLDRIRQPEYTGENRCLPCTALNVAIAFLATALVAPLGPVAVAAVFFGSMGSIYFRGYLIPGTPRLTKRYLPDPVLERFGKAPAGPRDGWEVADDPAVVETGDTGSGRDADAGDGTIDADETATDETADGNDEVIAGDDETAADETADGNDETDDEPEFETVERIQNRRENAVDPLEFLLDSGAVVRTDGIEELAFDEAFADRVAEHVERLDRESVTPEILAELFDVDPAAIEFKDRSYPAVTVRRRVRKWPGDGAYLADVASHLALSERTDRWKDVPVEQRLSILQSLRSFHTACPVCDGSLAATADTVESCCLAHEVVAIRCDDCGEHVLELNPEEVETAGPDTGITP</sequence>
<feature type="domain" description="DUF8054" evidence="4">
    <location>
        <begin position="181"/>
        <end position="298"/>
    </location>
</feature>
<dbReference type="Pfam" id="PF26236">
    <property type="entry name" value="DUF8054_N"/>
    <property type="match status" value="1"/>
</dbReference>
<dbReference type="AlphaFoldDB" id="A0ABD5S9U4"/>
<gene>
    <name evidence="5" type="ORF">ACFQEU_04830</name>
</gene>
<organism evidence="5 6">
    <name type="scientific">Halorubrum tibetense</name>
    <dbReference type="NCBI Taxonomy" id="175631"/>
    <lineage>
        <taxon>Archaea</taxon>
        <taxon>Methanobacteriati</taxon>
        <taxon>Methanobacteriota</taxon>
        <taxon>Stenosarchaea group</taxon>
        <taxon>Halobacteria</taxon>
        <taxon>Halobacteriales</taxon>
        <taxon>Haloferacaceae</taxon>
        <taxon>Halorubrum</taxon>
    </lineage>
</organism>
<feature type="compositionally biased region" description="Acidic residues" evidence="1">
    <location>
        <begin position="124"/>
        <end position="167"/>
    </location>
</feature>